<evidence type="ECO:0000313" key="1">
    <source>
        <dbReference type="EMBL" id="KKN37943.1"/>
    </source>
</evidence>
<protein>
    <submittedName>
        <fullName evidence="1">Uncharacterized protein</fullName>
    </submittedName>
</protein>
<accession>A0A0F9T920</accession>
<organism evidence="1">
    <name type="scientific">marine sediment metagenome</name>
    <dbReference type="NCBI Taxonomy" id="412755"/>
    <lineage>
        <taxon>unclassified sequences</taxon>
        <taxon>metagenomes</taxon>
        <taxon>ecological metagenomes</taxon>
    </lineage>
</organism>
<gene>
    <name evidence="1" type="ORF">LCGC14_0758300</name>
</gene>
<dbReference type="EMBL" id="LAZR01001860">
    <property type="protein sequence ID" value="KKN37943.1"/>
    <property type="molecule type" value="Genomic_DNA"/>
</dbReference>
<reference evidence="1" key="1">
    <citation type="journal article" date="2015" name="Nature">
        <title>Complex archaea that bridge the gap between prokaryotes and eukaryotes.</title>
        <authorList>
            <person name="Spang A."/>
            <person name="Saw J.H."/>
            <person name="Jorgensen S.L."/>
            <person name="Zaremba-Niedzwiedzka K."/>
            <person name="Martijn J."/>
            <person name="Lind A.E."/>
            <person name="van Eijk R."/>
            <person name="Schleper C."/>
            <person name="Guy L."/>
            <person name="Ettema T.J."/>
        </authorList>
    </citation>
    <scope>NUCLEOTIDE SEQUENCE</scope>
</reference>
<dbReference type="AlphaFoldDB" id="A0A0F9T920"/>
<comment type="caution">
    <text evidence="1">The sequence shown here is derived from an EMBL/GenBank/DDBJ whole genome shotgun (WGS) entry which is preliminary data.</text>
</comment>
<sequence length="57" mass="6579">MKCPMLTMYAITYKPPEVYEDRDCQEGDCAWWIPQGNVCAITSIAIDIHEVKNSDQR</sequence>
<proteinExistence type="predicted"/>
<name>A0A0F9T920_9ZZZZ</name>